<comment type="caution">
    <text evidence="1">The sequence shown here is derived from an EMBL/GenBank/DDBJ whole genome shotgun (WGS) entry which is preliminary data.</text>
</comment>
<dbReference type="Pfam" id="PF16068">
    <property type="entry name" value="DUF4810"/>
    <property type="match status" value="1"/>
</dbReference>
<protein>
    <submittedName>
        <fullName evidence="1">DUF4810 domain-containing protein</fullName>
    </submittedName>
</protein>
<keyword evidence="2" id="KW-1185">Reference proteome</keyword>
<dbReference type="PROSITE" id="PS51257">
    <property type="entry name" value="PROKAR_LIPOPROTEIN"/>
    <property type="match status" value="1"/>
</dbReference>
<accession>A0ABS6YDI4</accession>
<dbReference type="RefSeq" id="WP_219481624.1">
    <property type="nucleotide sequence ID" value="NZ_JAHXCT010000005.1"/>
</dbReference>
<evidence type="ECO:0000313" key="1">
    <source>
        <dbReference type="EMBL" id="MBW4769632.1"/>
    </source>
</evidence>
<proteinExistence type="predicted"/>
<reference evidence="1 2" key="1">
    <citation type="submission" date="2021-07" db="EMBL/GenBank/DDBJ databases">
        <title>Genomic diversity and antimicrobial resistance of Prevotella spp. isolated from chronic lung disease airways.</title>
        <authorList>
            <person name="Webb K.A."/>
            <person name="Olagoke O.S."/>
            <person name="Baird T."/>
            <person name="Neill J."/>
            <person name="Pham A."/>
            <person name="Wells T.J."/>
            <person name="Ramsay K.A."/>
            <person name="Bell S.C."/>
            <person name="Sarovich D.S."/>
            <person name="Price E.P."/>
        </authorList>
    </citation>
    <scope>NUCLEOTIDE SEQUENCE [LARGE SCALE GENOMIC DNA]</scope>
    <source>
        <strain evidence="1 2">SCHI0011.S.12</strain>
    </source>
</reference>
<dbReference type="PIRSF" id="PIRSF020555">
    <property type="entry name" value="UCP020555"/>
    <property type="match status" value="1"/>
</dbReference>
<sequence length="114" mass="13125">MKKLLSIALLAGLMTACSTQKPLYSWYNYEDVTYKFDKNQSEVAQQHLLEEYQKMIEKQNGLRKTVPPGLNAKYGFLLCKLGKKEEGIKYLKAEIALYPESAAYVSRIIKQLEK</sequence>
<dbReference type="EMBL" id="JAHXCT010000005">
    <property type="protein sequence ID" value="MBW4769632.1"/>
    <property type="molecule type" value="Genomic_DNA"/>
</dbReference>
<organism evidence="1 2">
    <name type="scientific">Hoylesella nanceiensis</name>
    <dbReference type="NCBI Taxonomy" id="425941"/>
    <lineage>
        <taxon>Bacteria</taxon>
        <taxon>Pseudomonadati</taxon>
        <taxon>Bacteroidota</taxon>
        <taxon>Bacteroidia</taxon>
        <taxon>Bacteroidales</taxon>
        <taxon>Prevotellaceae</taxon>
        <taxon>Hoylesella</taxon>
    </lineage>
</organism>
<name>A0ABS6YDI4_9BACT</name>
<dbReference type="InterPro" id="IPR014508">
    <property type="entry name" value="UCP020555_TPR-like"/>
</dbReference>
<gene>
    <name evidence="1" type="ORF">KZO38_07640</name>
</gene>
<evidence type="ECO:0000313" key="2">
    <source>
        <dbReference type="Proteomes" id="UP000788426"/>
    </source>
</evidence>
<dbReference type="Proteomes" id="UP000788426">
    <property type="component" value="Unassembled WGS sequence"/>
</dbReference>